<dbReference type="Gene3D" id="3.40.640.10">
    <property type="entry name" value="Type I PLP-dependent aspartate aminotransferase-like (Major domain)"/>
    <property type="match status" value="1"/>
</dbReference>
<evidence type="ECO:0000256" key="6">
    <source>
        <dbReference type="ARBA" id="ARBA00022898"/>
    </source>
</evidence>
<keyword evidence="7" id="KW-0963">Cytoplasm</keyword>
<comment type="subcellular location">
    <subcellularLocation>
        <location evidence="7">Cytoplasm</location>
    </subcellularLocation>
</comment>
<dbReference type="Proteomes" id="UP001078443">
    <property type="component" value="Unassembled WGS sequence"/>
</dbReference>
<dbReference type="InterPro" id="IPR015421">
    <property type="entry name" value="PyrdxlP-dep_Trfase_major"/>
</dbReference>
<keyword evidence="3 7" id="KW-0554">One-carbon metabolism</keyword>
<comment type="caution">
    <text evidence="10">The sequence shown here is derived from an EMBL/GenBank/DDBJ whole genome shotgun (WGS) entry which is preliminary data.</text>
</comment>
<dbReference type="NCBIfam" id="NF000586">
    <property type="entry name" value="PRK00011.1"/>
    <property type="match status" value="1"/>
</dbReference>
<gene>
    <name evidence="7" type="primary">glyA</name>
    <name evidence="10" type="ORF">OW763_04615</name>
</gene>
<keyword evidence="4 7" id="KW-0028">Amino-acid biosynthesis</keyword>
<dbReference type="InterPro" id="IPR019798">
    <property type="entry name" value="Ser_HO-MeTrfase_PLP_BS"/>
</dbReference>
<dbReference type="PROSITE" id="PS00096">
    <property type="entry name" value="SHMT"/>
    <property type="match status" value="1"/>
</dbReference>
<dbReference type="Gene3D" id="3.90.1150.10">
    <property type="entry name" value="Aspartate Aminotransferase, domain 1"/>
    <property type="match status" value="1"/>
</dbReference>
<dbReference type="PANTHER" id="PTHR11680:SF35">
    <property type="entry name" value="SERINE HYDROXYMETHYLTRANSFERASE 1"/>
    <property type="match status" value="1"/>
</dbReference>
<keyword evidence="6 7" id="KW-0663">Pyridoxal phosphate</keyword>
<comment type="pathway">
    <text evidence="7">Amino-acid biosynthesis; glycine biosynthesis; glycine from L-serine: step 1/1.</text>
</comment>
<comment type="function">
    <text evidence="7">Catalyzes the reversible interconversion of serine and glycine with tetrahydrofolate (THF) serving as the one-carbon carrier. This reaction serves as the major source of one-carbon groups required for the biosynthesis of purines, thymidylate, methionine, and other important biomolecules. Also exhibits THF-independent aldolase activity toward beta-hydroxyamino acids, producing glycine and aldehydes, via a retro-aldol mechanism.</text>
</comment>
<dbReference type="SUPFAM" id="SSF53383">
    <property type="entry name" value="PLP-dependent transferases"/>
    <property type="match status" value="1"/>
</dbReference>
<dbReference type="InterPro" id="IPR039429">
    <property type="entry name" value="SHMT-like_dom"/>
</dbReference>
<dbReference type="RefSeq" id="WP_268039910.1">
    <property type="nucleotide sequence ID" value="NZ_JAPQER010000002.1"/>
</dbReference>
<dbReference type="InterPro" id="IPR049943">
    <property type="entry name" value="Ser_HO-MeTrfase-like"/>
</dbReference>
<dbReference type="HAMAP" id="MF_00051">
    <property type="entry name" value="SHMT"/>
    <property type="match status" value="1"/>
</dbReference>
<feature type="domain" description="Serine hydroxymethyltransferase-like" evidence="9">
    <location>
        <begin position="8"/>
        <end position="381"/>
    </location>
</feature>
<feature type="modified residue" description="N6-(pyridoxal phosphate)lysine" evidence="7">
    <location>
        <position position="228"/>
    </location>
</feature>
<dbReference type="CDD" id="cd00378">
    <property type="entry name" value="SHMT"/>
    <property type="match status" value="1"/>
</dbReference>
<evidence type="ECO:0000256" key="7">
    <source>
        <dbReference type="HAMAP-Rule" id="MF_00051"/>
    </source>
</evidence>
<feature type="coiled-coil region" evidence="8">
    <location>
        <begin position="277"/>
        <end position="304"/>
    </location>
</feature>
<comment type="caution">
    <text evidence="7">Lacks conserved residue(s) required for the propagation of feature annotation.</text>
</comment>
<comment type="subunit">
    <text evidence="7">Homodimer.</text>
</comment>
<comment type="similarity">
    <text evidence="2 7">Belongs to the SHMT family.</text>
</comment>
<dbReference type="InterPro" id="IPR015422">
    <property type="entry name" value="PyrdxlP-dep_Trfase_small"/>
</dbReference>
<dbReference type="Pfam" id="PF00464">
    <property type="entry name" value="SHMT"/>
    <property type="match status" value="1"/>
</dbReference>
<evidence type="ECO:0000256" key="4">
    <source>
        <dbReference type="ARBA" id="ARBA00022605"/>
    </source>
</evidence>
<feature type="binding site" evidence="7">
    <location>
        <begin position="351"/>
        <end position="353"/>
    </location>
    <ligand>
        <name>(6S)-5,6,7,8-tetrahydrofolate</name>
        <dbReference type="ChEBI" id="CHEBI:57453"/>
    </ligand>
</feature>
<evidence type="ECO:0000259" key="9">
    <source>
        <dbReference type="Pfam" id="PF00464"/>
    </source>
</evidence>
<reference evidence="10" key="1">
    <citation type="submission" date="2022-12" db="EMBL/GenBank/DDBJ databases">
        <authorList>
            <person name="Wang J."/>
        </authorList>
    </citation>
    <scope>NUCLEOTIDE SEQUENCE</scope>
    <source>
        <strain evidence="10">HY-45-18</strain>
    </source>
</reference>
<keyword evidence="5 7" id="KW-0808">Transferase</keyword>
<feature type="binding site" evidence="7">
    <location>
        <begin position="123"/>
        <end position="125"/>
    </location>
    <ligand>
        <name>(6S)-5,6,7,8-tetrahydrofolate</name>
        <dbReference type="ChEBI" id="CHEBI:57453"/>
    </ligand>
</feature>
<protein>
    <recommendedName>
        <fullName evidence="7">Serine hydroxymethyltransferase</fullName>
        <shortName evidence="7">SHMT</shortName>
        <shortName evidence="7">Serine methylase</shortName>
        <ecNumber evidence="7">2.1.2.1</ecNumber>
    </recommendedName>
</protein>
<feature type="site" description="Plays an important role in substrate specificity" evidence="7">
    <location>
        <position position="227"/>
    </location>
</feature>
<comment type="cofactor">
    <cofactor evidence="1 7">
        <name>pyridoxal 5'-phosphate</name>
        <dbReference type="ChEBI" id="CHEBI:597326"/>
    </cofactor>
</comment>
<evidence type="ECO:0000256" key="8">
    <source>
        <dbReference type="SAM" id="Coils"/>
    </source>
</evidence>
<dbReference type="InterPro" id="IPR001085">
    <property type="entry name" value="Ser_HO-MeTrfase"/>
</dbReference>
<sequence>MDFSNLRIIDPDIYNIIEAENQRQNNNIELIASENFTSKAVMEAMGSQLTNKYAEGYPQKRYYGGCIEVDKVENLARDRMKELFKAEHANVQPHSGSQANMAVYFSVLDKGDTILGMNLSHGGHLTHGSPVNFSGELFNFVPYGVNKKTELIDYEEIERLALEHNPKMIVAGASAYPRIIDFERIKSICDKVGAYFMVDMAHIAGLIAVGEHPSPVPYADFVTTTTHKTLRGPRGGAILCRKKYAKDLDKAIFPGIQGGPLLHVIAGKAVCFGEALRDNYKDYIKQVVKNAKALEREFKKYNFRLISGGTDNHLILIDLNNKNITGKEAEKLLDSVGITVNKNTIPFETRSPFITSGIRIGTPAVTTRGFKEEEMKEIAYLINYIIENREDNLSIVRKKIDKVCDKYPLYD</sequence>
<evidence type="ECO:0000256" key="3">
    <source>
        <dbReference type="ARBA" id="ARBA00022563"/>
    </source>
</evidence>
<dbReference type="EMBL" id="JAPQER010000002">
    <property type="protein sequence ID" value="MCY6483634.1"/>
    <property type="molecule type" value="Genomic_DNA"/>
</dbReference>
<feature type="binding site" evidence="7">
    <location>
        <position position="119"/>
    </location>
    <ligand>
        <name>(6S)-5,6,7,8-tetrahydrofolate</name>
        <dbReference type="ChEBI" id="CHEBI:57453"/>
    </ligand>
</feature>
<keyword evidence="8" id="KW-0175">Coiled coil</keyword>
<name>A0ABT4CXA6_9CLOT</name>
<accession>A0ABT4CXA6</accession>
<organism evidence="10 11">
    <name type="scientific">Clostridium aestuarii</name>
    <dbReference type="NCBI Taxonomy" id="338193"/>
    <lineage>
        <taxon>Bacteria</taxon>
        <taxon>Bacillati</taxon>
        <taxon>Bacillota</taxon>
        <taxon>Clostridia</taxon>
        <taxon>Eubacteriales</taxon>
        <taxon>Clostridiaceae</taxon>
        <taxon>Clostridium</taxon>
    </lineage>
</organism>
<keyword evidence="11" id="KW-1185">Reference proteome</keyword>
<dbReference type="PIRSF" id="PIRSF000412">
    <property type="entry name" value="SHMT"/>
    <property type="match status" value="1"/>
</dbReference>
<proteinExistence type="inferred from homology"/>
<evidence type="ECO:0000313" key="10">
    <source>
        <dbReference type="EMBL" id="MCY6483634.1"/>
    </source>
</evidence>
<evidence type="ECO:0000256" key="2">
    <source>
        <dbReference type="ARBA" id="ARBA00006376"/>
    </source>
</evidence>
<evidence type="ECO:0000313" key="11">
    <source>
        <dbReference type="Proteomes" id="UP001078443"/>
    </source>
</evidence>
<dbReference type="InterPro" id="IPR015424">
    <property type="entry name" value="PyrdxlP-dep_Trfase"/>
</dbReference>
<evidence type="ECO:0000256" key="1">
    <source>
        <dbReference type="ARBA" id="ARBA00001933"/>
    </source>
</evidence>
<evidence type="ECO:0000256" key="5">
    <source>
        <dbReference type="ARBA" id="ARBA00022679"/>
    </source>
</evidence>
<comment type="catalytic activity">
    <reaction evidence="7">
        <text>(6R)-5,10-methylene-5,6,7,8-tetrahydrofolate + glycine + H2O = (6S)-5,6,7,8-tetrahydrofolate + L-serine</text>
        <dbReference type="Rhea" id="RHEA:15481"/>
        <dbReference type="ChEBI" id="CHEBI:15377"/>
        <dbReference type="ChEBI" id="CHEBI:15636"/>
        <dbReference type="ChEBI" id="CHEBI:33384"/>
        <dbReference type="ChEBI" id="CHEBI:57305"/>
        <dbReference type="ChEBI" id="CHEBI:57453"/>
        <dbReference type="EC" id="2.1.2.1"/>
    </reaction>
</comment>
<dbReference type="PANTHER" id="PTHR11680">
    <property type="entry name" value="SERINE HYDROXYMETHYLTRANSFERASE"/>
    <property type="match status" value="1"/>
</dbReference>
<comment type="pathway">
    <text evidence="7">One-carbon metabolism; tetrahydrofolate interconversion.</text>
</comment>
<dbReference type="EC" id="2.1.2.1" evidence="7"/>